<protein>
    <submittedName>
        <fullName evidence="2">Uncharacterized protein</fullName>
    </submittedName>
</protein>
<name>A0AAV7Q6Q6_PLEWA</name>
<reference evidence="2" key="1">
    <citation type="journal article" date="2022" name="bioRxiv">
        <title>Sequencing and chromosome-scale assembly of the giantPleurodeles waltlgenome.</title>
        <authorList>
            <person name="Brown T."/>
            <person name="Elewa A."/>
            <person name="Iarovenko S."/>
            <person name="Subramanian E."/>
            <person name="Araus A.J."/>
            <person name="Petzold A."/>
            <person name="Susuki M."/>
            <person name="Suzuki K.-i.T."/>
            <person name="Hayashi T."/>
            <person name="Toyoda A."/>
            <person name="Oliveira C."/>
            <person name="Osipova E."/>
            <person name="Leigh N.D."/>
            <person name="Simon A."/>
            <person name="Yun M.H."/>
        </authorList>
    </citation>
    <scope>NUCLEOTIDE SEQUENCE</scope>
    <source>
        <strain evidence="2">20211129_DDA</strain>
        <tissue evidence="2">Liver</tissue>
    </source>
</reference>
<dbReference type="EMBL" id="JANPWB010000010">
    <property type="protein sequence ID" value="KAJ1133730.1"/>
    <property type="molecule type" value="Genomic_DNA"/>
</dbReference>
<evidence type="ECO:0000256" key="1">
    <source>
        <dbReference type="SAM" id="MobiDB-lite"/>
    </source>
</evidence>
<organism evidence="2 3">
    <name type="scientific">Pleurodeles waltl</name>
    <name type="common">Iberian ribbed newt</name>
    <dbReference type="NCBI Taxonomy" id="8319"/>
    <lineage>
        <taxon>Eukaryota</taxon>
        <taxon>Metazoa</taxon>
        <taxon>Chordata</taxon>
        <taxon>Craniata</taxon>
        <taxon>Vertebrata</taxon>
        <taxon>Euteleostomi</taxon>
        <taxon>Amphibia</taxon>
        <taxon>Batrachia</taxon>
        <taxon>Caudata</taxon>
        <taxon>Salamandroidea</taxon>
        <taxon>Salamandridae</taxon>
        <taxon>Pleurodelinae</taxon>
        <taxon>Pleurodeles</taxon>
    </lineage>
</organism>
<accession>A0AAV7Q6Q6</accession>
<proteinExistence type="predicted"/>
<sequence>MHSRALRLGPHKWKPPVEREALITVRGLLQRERNHRGPMRERRLPKWQSALLGTQKLHRKTQPISGGAAEGGSEAWNAPVARLESPGEKEGSRGPDLGGRSSGPGRGPPRRASLGTQKTCHSSFKSPIQSPSGRGSGPGANREEALQCEIAELRRKDSDLDNEMQQLMAE</sequence>
<evidence type="ECO:0000313" key="2">
    <source>
        <dbReference type="EMBL" id="KAJ1133730.1"/>
    </source>
</evidence>
<feature type="compositionally biased region" description="Gly residues" evidence="1">
    <location>
        <begin position="96"/>
        <end position="105"/>
    </location>
</feature>
<comment type="caution">
    <text evidence="2">The sequence shown here is derived from an EMBL/GenBank/DDBJ whole genome shotgun (WGS) entry which is preliminary data.</text>
</comment>
<evidence type="ECO:0000313" key="3">
    <source>
        <dbReference type="Proteomes" id="UP001066276"/>
    </source>
</evidence>
<feature type="region of interest" description="Disordered" evidence="1">
    <location>
        <begin position="53"/>
        <end position="147"/>
    </location>
</feature>
<gene>
    <name evidence="2" type="ORF">NDU88_000206</name>
</gene>
<dbReference type="AlphaFoldDB" id="A0AAV7Q6Q6"/>
<dbReference type="Proteomes" id="UP001066276">
    <property type="component" value="Chromosome 6"/>
</dbReference>
<feature type="compositionally biased region" description="Low complexity" evidence="1">
    <location>
        <begin position="65"/>
        <end position="75"/>
    </location>
</feature>
<feature type="compositionally biased region" description="Polar residues" evidence="1">
    <location>
        <begin position="116"/>
        <end position="133"/>
    </location>
</feature>
<keyword evidence="3" id="KW-1185">Reference proteome</keyword>